<feature type="chain" id="PRO_5001951224" description="Secretion protein" evidence="1">
    <location>
        <begin position="20"/>
        <end position="671"/>
    </location>
</feature>
<dbReference type="EMBL" id="JRPQ01000099">
    <property type="protein sequence ID" value="KGI21955.1"/>
    <property type="molecule type" value="Genomic_DNA"/>
</dbReference>
<sequence>MKKLSFLLLFLILSIASWGQTSTESDSYALDQFIEKCTDVPVLRQINGGTVFKITYEPEELWDNSMRGAFEYACKIWEEQLPNSLPINICAKIGNIRGTDNMKLLSRVQSTTYDINNYETVLSSRMKYVLLAEYNSGFNATYLNTVTDVDFFNKPDVVITYNKSMLNDFSYSLDNTPTNKYDFVTVVLRDIARGLGFSFNMTANSQKKILEDTNRPLTYYEDIVRQAIGGNNLSEAYTNATQGSLTLSVNHYKNTLHLYAPTTWQNGMSLNYLIPEQSRNFTELLSYNFGKGSVIRNIVDSYNNIFYDFQGWQTYNLVTGPSSTSVSSDGSSNNIITYKGDIILEDNTLIQNNISKKKNIVQWTPSKYQKKANSNAFDLQSYLFPYNYMYPDKSGTAGSWLISLLKKDGTWDSVYSQYSGPYNIPLKTKMDDWNISPNFEQYQRTCDGYIRCRITWYKEVYDNLYHRPYYIIQNHYYVLDYLPQKVEMRYLAPIQTFFTLAKPTINNGSVLNNDYTQDITISIKNLEGVNRIVVEQLEEGNDLPIKYEVKDFKKGYFIANVDKELQTKFVVYSYNNNGSSKSDTLIVQPLVPYDFTVNFSNENILINSNLQKKLIPINYNIYSVSPFSLINVKRGVLNHHNSTIKISDLNNGSYILDINSGNKRKSVKFVK</sequence>
<evidence type="ECO:0008006" key="4">
    <source>
        <dbReference type="Google" id="ProtNLM"/>
    </source>
</evidence>
<organism evidence="2 3">
    <name type="scientific">Hoylesella timonensis S9-PR14</name>
    <dbReference type="NCBI Taxonomy" id="1401062"/>
    <lineage>
        <taxon>Bacteria</taxon>
        <taxon>Pseudomonadati</taxon>
        <taxon>Bacteroidota</taxon>
        <taxon>Bacteroidia</taxon>
        <taxon>Bacteroidales</taxon>
        <taxon>Prevotellaceae</taxon>
        <taxon>Hoylesella</taxon>
    </lineage>
</organism>
<feature type="signal peptide" evidence="1">
    <location>
        <begin position="1"/>
        <end position="19"/>
    </location>
</feature>
<name>A0A098YQD3_9BACT</name>
<dbReference type="Proteomes" id="UP000029723">
    <property type="component" value="Unassembled WGS sequence"/>
</dbReference>
<reference evidence="2 3" key="1">
    <citation type="submission" date="2014-07" db="EMBL/GenBank/DDBJ databases">
        <authorList>
            <person name="McCorrison J."/>
            <person name="Sanka R."/>
            <person name="Torralba M."/>
            <person name="Gillis M."/>
            <person name="Haft D.H."/>
            <person name="Methe B."/>
            <person name="Sutton G."/>
            <person name="Nelson K.E."/>
        </authorList>
    </citation>
    <scope>NUCLEOTIDE SEQUENCE [LARGE SCALE GENOMIC DNA]</scope>
    <source>
        <strain evidence="2 3">S9-PR14</strain>
    </source>
</reference>
<gene>
    <name evidence="2" type="ORF">HMPREF9304_07195</name>
</gene>
<comment type="caution">
    <text evidence="2">The sequence shown here is derived from an EMBL/GenBank/DDBJ whole genome shotgun (WGS) entry which is preliminary data.</text>
</comment>
<accession>A0A098YQD3</accession>
<dbReference type="AlphaFoldDB" id="A0A098YQD3"/>
<keyword evidence="1" id="KW-0732">Signal</keyword>
<dbReference type="OrthoDB" id="614750at2"/>
<proteinExistence type="predicted"/>
<evidence type="ECO:0000313" key="2">
    <source>
        <dbReference type="EMBL" id="KGI21955.1"/>
    </source>
</evidence>
<protein>
    <recommendedName>
        <fullName evidence="4">Secretion protein</fullName>
    </recommendedName>
</protein>
<evidence type="ECO:0000313" key="3">
    <source>
        <dbReference type="Proteomes" id="UP000029723"/>
    </source>
</evidence>
<dbReference type="RefSeq" id="WP_052045981.1">
    <property type="nucleotide sequence ID" value="NZ_JRPQ01000099.1"/>
</dbReference>
<evidence type="ECO:0000256" key="1">
    <source>
        <dbReference type="SAM" id="SignalP"/>
    </source>
</evidence>